<dbReference type="PANTHER" id="PTHR21485">
    <property type="entry name" value="HAD SUPERFAMILY MEMBERS CMAS AND KDSC"/>
    <property type="match status" value="1"/>
</dbReference>
<dbReference type="Proteomes" id="UP001156870">
    <property type="component" value="Unassembled WGS sequence"/>
</dbReference>
<gene>
    <name evidence="1" type="ORF">GCM10007877_26850</name>
</gene>
<evidence type="ECO:0000313" key="2">
    <source>
        <dbReference type="Proteomes" id="UP001156870"/>
    </source>
</evidence>
<protein>
    <submittedName>
        <fullName evidence="1">Acylneuraminate cytidylyltransferase</fullName>
    </submittedName>
</protein>
<dbReference type="Pfam" id="PF02348">
    <property type="entry name" value="CTP_transf_3"/>
    <property type="match status" value="1"/>
</dbReference>
<dbReference type="AlphaFoldDB" id="A0AA37TAR7"/>
<dbReference type="Gene3D" id="3.90.550.10">
    <property type="entry name" value="Spore Coat Polysaccharide Biosynthesis Protein SpsA, Chain A"/>
    <property type="match status" value="1"/>
</dbReference>
<dbReference type="SUPFAM" id="SSF53448">
    <property type="entry name" value="Nucleotide-diphospho-sugar transferases"/>
    <property type="match status" value="1"/>
</dbReference>
<sequence>MSKIIALMPLKANSSRVPGKNFKSLHGKPLFRWMLDKLLICEEIAQVIINTDAQKELEEAGLPDSSKLLIRDRKQELCGDEVSMNLVIQDDVNNSDADIYLMTHTTNPFISLKTLQDAISTFRSSDNADSLFTVNRHQTRFYDKDCGAINHDPDNLIPTQELEPWLEENSCMYIFSRDSFNSTNARIGSAPLMYETNKLESVDIDEPQDWQLAEALAPVFSAE</sequence>
<dbReference type="EMBL" id="BSPD01000064">
    <property type="protein sequence ID" value="GLS26966.1"/>
    <property type="molecule type" value="Genomic_DNA"/>
</dbReference>
<dbReference type="GO" id="GO:0008781">
    <property type="term" value="F:N-acylneuraminate cytidylyltransferase activity"/>
    <property type="evidence" value="ECO:0007669"/>
    <property type="project" value="TreeGrafter"/>
</dbReference>
<evidence type="ECO:0000313" key="1">
    <source>
        <dbReference type="EMBL" id="GLS26966.1"/>
    </source>
</evidence>
<reference evidence="1 2" key="1">
    <citation type="journal article" date="2014" name="Int. J. Syst. Evol. Microbiol.">
        <title>Complete genome sequence of Corynebacterium casei LMG S-19264T (=DSM 44701T), isolated from a smear-ripened cheese.</title>
        <authorList>
            <consortium name="US DOE Joint Genome Institute (JGI-PGF)"/>
            <person name="Walter F."/>
            <person name="Albersmeier A."/>
            <person name="Kalinowski J."/>
            <person name="Ruckert C."/>
        </authorList>
    </citation>
    <scope>NUCLEOTIDE SEQUENCE [LARGE SCALE GENOMIC DNA]</scope>
    <source>
        <strain evidence="1 2">NBRC 110095</strain>
    </source>
</reference>
<dbReference type="PANTHER" id="PTHR21485:SF6">
    <property type="entry name" value="N-ACYLNEURAMINATE CYTIDYLYLTRANSFERASE-RELATED"/>
    <property type="match status" value="1"/>
</dbReference>
<dbReference type="InterPro" id="IPR029044">
    <property type="entry name" value="Nucleotide-diphossugar_trans"/>
</dbReference>
<keyword evidence="1" id="KW-0548">Nucleotidyltransferase</keyword>
<keyword evidence="1" id="KW-0808">Transferase</keyword>
<keyword evidence="2" id="KW-1185">Reference proteome</keyword>
<name>A0AA37TAR7_9GAMM</name>
<dbReference type="InterPro" id="IPR050793">
    <property type="entry name" value="CMP-NeuNAc_synthase"/>
</dbReference>
<proteinExistence type="predicted"/>
<organism evidence="1 2">
    <name type="scientific">Marinibactrum halimedae</name>
    <dbReference type="NCBI Taxonomy" id="1444977"/>
    <lineage>
        <taxon>Bacteria</taxon>
        <taxon>Pseudomonadati</taxon>
        <taxon>Pseudomonadota</taxon>
        <taxon>Gammaproteobacteria</taxon>
        <taxon>Cellvibrionales</taxon>
        <taxon>Cellvibrionaceae</taxon>
        <taxon>Marinibactrum</taxon>
    </lineage>
</organism>
<dbReference type="RefSeq" id="WP_232594427.1">
    <property type="nucleotide sequence ID" value="NZ_BSPD01000064.1"/>
</dbReference>
<accession>A0AA37TAR7</accession>
<comment type="caution">
    <text evidence="1">The sequence shown here is derived from an EMBL/GenBank/DDBJ whole genome shotgun (WGS) entry which is preliminary data.</text>
</comment>
<dbReference type="CDD" id="cd02513">
    <property type="entry name" value="CMP-NeuAc_Synthase"/>
    <property type="match status" value="1"/>
</dbReference>
<dbReference type="InterPro" id="IPR003329">
    <property type="entry name" value="Cytidylyl_trans"/>
</dbReference>